<reference evidence="2 3" key="1">
    <citation type="journal article" date="2018" name="Front. Microbiol.">
        <title>Genome-Wide Analysis of Corynespora cassiicola Leaf Fall Disease Putative Effectors.</title>
        <authorList>
            <person name="Lopez D."/>
            <person name="Ribeiro S."/>
            <person name="Label P."/>
            <person name="Fumanal B."/>
            <person name="Venisse J.S."/>
            <person name="Kohler A."/>
            <person name="de Oliveira R.R."/>
            <person name="Labutti K."/>
            <person name="Lipzen A."/>
            <person name="Lail K."/>
            <person name="Bauer D."/>
            <person name="Ohm R.A."/>
            <person name="Barry K.W."/>
            <person name="Spatafora J."/>
            <person name="Grigoriev I.V."/>
            <person name="Martin F.M."/>
            <person name="Pujade-Renaud V."/>
        </authorList>
    </citation>
    <scope>NUCLEOTIDE SEQUENCE [LARGE SCALE GENOMIC DNA]</scope>
    <source>
        <strain evidence="2 3">Philippines</strain>
    </source>
</reference>
<evidence type="ECO:0000313" key="3">
    <source>
        <dbReference type="Proteomes" id="UP000240883"/>
    </source>
</evidence>
<feature type="region of interest" description="Disordered" evidence="1">
    <location>
        <begin position="94"/>
        <end position="120"/>
    </location>
</feature>
<name>A0A2T2N465_CORCC</name>
<evidence type="ECO:0000256" key="1">
    <source>
        <dbReference type="SAM" id="MobiDB-lite"/>
    </source>
</evidence>
<keyword evidence="3" id="KW-1185">Reference proteome</keyword>
<dbReference type="AlphaFoldDB" id="A0A2T2N465"/>
<accession>A0A2T2N465</accession>
<protein>
    <submittedName>
        <fullName evidence="2">Uncharacterized protein</fullName>
    </submittedName>
</protein>
<organism evidence="2 3">
    <name type="scientific">Corynespora cassiicola Philippines</name>
    <dbReference type="NCBI Taxonomy" id="1448308"/>
    <lineage>
        <taxon>Eukaryota</taxon>
        <taxon>Fungi</taxon>
        <taxon>Dikarya</taxon>
        <taxon>Ascomycota</taxon>
        <taxon>Pezizomycotina</taxon>
        <taxon>Dothideomycetes</taxon>
        <taxon>Pleosporomycetidae</taxon>
        <taxon>Pleosporales</taxon>
        <taxon>Corynesporascaceae</taxon>
        <taxon>Corynespora</taxon>
    </lineage>
</organism>
<proteinExistence type="predicted"/>
<dbReference type="EMBL" id="KZ678151">
    <property type="protein sequence ID" value="PSN60046.1"/>
    <property type="molecule type" value="Genomic_DNA"/>
</dbReference>
<dbReference type="OrthoDB" id="3800276at2759"/>
<gene>
    <name evidence="2" type="ORF">BS50DRAFT_217824</name>
</gene>
<evidence type="ECO:0000313" key="2">
    <source>
        <dbReference type="EMBL" id="PSN60046.1"/>
    </source>
</evidence>
<dbReference type="Proteomes" id="UP000240883">
    <property type="component" value="Unassembled WGS sequence"/>
</dbReference>
<sequence>MEGKLVEKTNELSSKETKMKEQIRLADEFMEKVKSTRTLLEENEKLLAVRNTNIENREKHCDDEQQRMAVQGRGLNEKEQWLVEWQERLDIRSREQASREQRSWTAQNTPSPLQPGVNTSTSNKMVTFIKYAPARQQFIVQGGSKIKDGSDVNDFDIQLLRIHDYYKGWLDGIKSVEAEEACRQHQVNQHKTREVYRENNPFGQYNAGFHVGMYFNWSQACHAQGKSQWATCLDQRQWRASDLVPDYHQVAHTFWEGVRQGKQSAWAKFQQELRKERGN</sequence>
<feature type="compositionally biased region" description="Polar residues" evidence="1">
    <location>
        <begin position="104"/>
        <end position="120"/>
    </location>
</feature>